<dbReference type="InterPro" id="IPR015815">
    <property type="entry name" value="HIBADH-related"/>
</dbReference>
<evidence type="ECO:0000259" key="4">
    <source>
        <dbReference type="Pfam" id="PF03446"/>
    </source>
</evidence>
<dbReference type="InterPro" id="IPR006115">
    <property type="entry name" value="6PGDH_NADP-bd"/>
</dbReference>
<gene>
    <name evidence="6" type="primary">glxR</name>
    <name evidence="6" type="ORF">GP2_042_00230</name>
</gene>
<keyword evidence="2" id="KW-0560">Oxidoreductase</keyword>
<proteinExistence type="inferred from homology"/>
<dbReference type="Proteomes" id="UP000035021">
    <property type="component" value="Unassembled WGS sequence"/>
</dbReference>
<dbReference type="PIRSF" id="PIRSF000103">
    <property type="entry name" value="HIBADH"/>
    <property type="match status" value="1"/>
</dbReference>
<evidence type="ECO:0000313" key="6">
    <source>
        <dbReference type="EMBL" id="GAC85797.1"/>
    </source>
</evidence>
<dbReference type="SUPFAM" id="SSF51735">
    <property type="entry name" value="NAD(P)-binding Rossmann-fold domains"/>
    <property type="match status" value="1"/>
</dbReference>
<comment type="similarity">
    <text evidence="1">Belongs to the HIBADH-related family.</text>
</comment>
<evidence type="ECO:0000313" key="7">
    <source>
        <dbReference type="Proteomes" id="UP000035021"/>
    </source>
</evidence>
<dbReference type="InterPro" id="IPR051265">
    <property type="entry name" value="HIBADH-related_NP60_sf"/>
</dbReference>
<dbReference type="EMBL" id="BAOQ01000042">
    <property type="protein sequence ID" value="GAC85797.1"/>
    <property type="molecule type" value="Genomic_DNA"/>
</dbReference>
<name>A0ABQ0IQG3_9ACTN</name>
<dbReference type="Pfam" id="PF03446">
    <property type="entry name" value="NAD_binding_2"/>
    <property type="match status" value="1"/>
</dbReference>
<keyword evidence="7" id="KW-1185">Reference proteome</keyword>
<organism evidence="6 7">
    <name type="scientific">Gordonia paraffinivorans NBRC 108238</name>
    <dbReference type="NCBI Taxonomy" id="1223543"/>
    <lineage>
        <taxon>Bacteria</taxon>
        <taxon>Bacillati</taxon>
        <taxon>Actinomycetota</taxon>
        <taxon>Actinomycetes</taxon>
        <taxon>Mycobacteriales</taxon>
        <taxon>Gordoniaceae</taxon>
        <taxon>Gordonia</taxon>
    </lineage>
</organism>
<evidence type="ECO:0000259" key="5">
    <source>
        <dbReference type="Pfam" id="PF14833"/>
    </source>
</evidence>
<dbReference type="PANTHER" id="PTHR43580:SF2">
    <property type="entry name" value="CYTOKINE-LIKE NUCLEAR FACTOR N-PAC"/>
    <property type="match status" value="1"/>
</dbReference>
<dbReference type="SUPFAM" id="SSF48179">
    <property type="entry name" value="6-phosphogluconate dehydrogenase C-terminal domain-like"/>
    <property type="match status" value="1"/>
</dbReference>
<dbReference type="Pfam" id="PF14833">
    <property type="entry name" value="NAD_binding_11"/>
    <property type="match status" value="1"/>
</dbReference>
<dbReference type="Gene3D" id="1.10.1040.10">
    <property type="entry name" value="N-(1-d-carboxylethyl)-l-norvaline Dehydrogenase, domain 2"/>
    <property type="match status" value="1"/>
</dbReference>
<dbReference type="InterPro" id="IPR013328">
    <property type="entry name" value="6PGD_dom2"/>
</dbReference>
<feature type="domain" description="3-hydroxyisobutyrate dehydrogenase-like NAD-binding" evidence="5">
    <location>
        <begin position="176"/>
        <end position="290"/>
    </location>
</feature>
<dbReference type="InterPro" id="IPR036291">
    <property type="entry name" value="NAD(P)-bd_dom_sf"/>
</dbReference>
<evidence type="ECO:0000256" key="3">
    <source>
        <dbReference type="ARBA" id="ARBA00023027"/>
    </source>
</evidence>
<protein>
    <submittedName>
        <fullName evidence="6">2-hydroxy-3-oxopropionate reductase</fullName>
    </submittedName>
</protein>
<dbReference type="Gene3D" id="3.40.50.720">
    <property type="entry name" value="NAD(P)-binding Rossmann-like Domain"/>
    <property type="match status" value="1"/>
</dbReference>
<dbReference type="InterPro" id="IPR008927">
    <property type="entry name" value="6-PGluconate_DH-like_C_sf"/>
</dbReference>
<dbReference type="PANTHER" id="PTHR43580">
    <property type="entry name" value="OXIDOREDUCTASE GLYR1-RELATED"/>
    <property type="match status" value="1"/>
</dbReference>
<dbReference type="InterPro" id="IPR029154">
    <property type="entry name" value="HIBADH-like_NADP-bd"/>
</dbReference>
<dbReference type="InterPro" id="IPR002204">
    <property type="entry name" value="3-OH-isobutyrate_DH-rel_CS"/>
</dbReference>
<comment type="caution">
    <text evidence="6">The sequence shown here is derived from an EMBL/GenBank/DDBJ whole genome shotgun (WGS) entry which is preliminary data.</text>
</comment>
<sequence>MVTARRLVPDVGDRVGFLGLGRMGSAMAANLLRRTPLVVWNRTRSACDLLGAAGAAVAPAAADAFADAEVVFVMLSDEDAVESVLGSVGADRFRDRIVVLMSTVSPAFSERLASRIVECGGAYVEAPVSGSRQPALDGTLLSMTAGDEETLDRVEPLIRSMSSAVVRCGPVPSALTTKLAVNAVLIPLVTALAEAFHFAEENGVDPGVLRQVLDAGPMSSVVSRAKTAKLVDADWTPHAAIFDVLKNSTLVQEHAHRNGIVSPLIDVCTELYAEATALGRAEQDMAAVIHSLRHRTWGRV</sequence>
<accession>A0ABQ0IQG3</accession>
<evidence type="ECO:0000256" key="1">
    <source>
        <dbReference type="ARBA" id="ARBA00009080"/>
    </source>
</evidence>
<feature type="domain" description="6-phosphogluconate dehydrogenase NADP-binding" evidence="4">
    <location>
        <begin position="14"/>
        <end position="168"/>
    </location>
</feature>
<keyword evidence="3" id="KW-0520">NAD</keyword>
<reference evidence="6 7" key="1">
    <citation type="submission" date="2013-02" db="EMBL/GenBank/DDBJ databases">
        <title>Whole genome shotgun sequence of Gordonia paraffinivorans NBRC 108238.</title>
        <authorList>
            <person name="Isaki-Nakamura S."/>
            <person name="Hosoyama A."/>
            <person name="Tsuchikane K."/>
            <person name="Ando Y."/>
            <person name="Baba S."/>
            <person name="Ohji S."/>
            <person name="Hamada M."/>
            <person name="Tamura T."/>
            <person name="Yamazoe A."/>
            <person name="Yamazaki S."/>
            <person name="Fujita N."/>
        </authorList>
    </citation>
    <scope>NUCLEOTIDE SEQUENCE [LARGE SCALE GENOMIC DNA]</scope>
    <source>
        <strain evidence="6 7">NBRC 108238</strain>
    </source>
</reference>
<dbReference type="PROSITE" id="PS00895">
    <property type="entry name" value="3_HYDROXYISOBUT_DH"/>
    <property type="match status" value="1"/>
</dbReference>
<evidence type="ECO:0000256" key="2">
    <source>
        <dbReference type="ARBA" id="ARBA00023002"/>
    </source>
</evidence>